<sequence>MHVAKLFQPALPNRLDAPFGANLTAGISAETLAREFREGLTGLLNTLAAEAADSDERGRPNAFSLCQLLMEVWTAPDDDHHLKTARGKTREEWLAAPIWAFAS</sequence>
<protein>
    <submittedName>
        <fullName evidence="1">Uncharacterized protein</fullName>
    </submittedName>
</protein>
<accession>A0AAW3MYG9</accession>
<evidence type="ECO:0000313" key="2">
    <source>
        <dbReference type="Proteomes" id="UP000056453"/>
    </source>
</evidence>
<organism evidence="1 2">
    <name type="scientific">Burkholderia ubonensis</name>
    <dbReference type="NCBI Taxonomy" id="101571"/>
    <lineage>
        <taxon>Bacteria</taxon>
        <taxon>Pseudomonadati</taxon>
        <taxon>Pseudomonadota</taxon>
        <taxon>Betaproteobacteria</taxon>
        <taxon>Burkholderiales</taxon>
        <taxon>Burkholderiaceae</taxon>
        <taxon>Burkholderia</taxon>
        <taxon>Burkholderia cepacia complex</taxon>
    </lineage>
</organism>
<reference evidence="1 2" key="1">
    <citation type="submission" date="2015-11" db="EMBL/GenBank/DDBJ databases">
        <title>Expanding the genomic diversity of Burkholderia species for the development of highly accurate diagnostics.</title>
        <authorList>
            <person name="Sahl J."/>
            <person name="Keim P."/>
            <person name="Wagner D."/>
        </authorList>
    </citation>
    <scope>NUCLEOTIDE SEQUENCE [LARGE SCALE GENOMIC DNA]</scope>
    <source>
        <strain evidence="1 2">MSMB1808WGS</strain>
    </source>
</reference>
<gene>
    <name evidence="1" type="ORF">WJ96_05580</name>
</gene>
<name>A0AAW3MYG9_9BURK</name>
<evidence type="ECO:0000313" key="1">
    <source>
        <dbReference type="EMBL" id="KVP98040.1"/>
    </source>
</evidence>
<dbReference type="EMBL" id="LPBJ01000047">
    <property type="protein sequence ID" value="KVP98040.1"/>
    <property type="molecule type" value="Genomic_DNA"/>
</dbReference>
<dbReference type="RefSeq" id="WP_059924981.1">
    <property type="nucleotide sequence ID" value="NZ_LPBG01000047.1"/>
</dbReference>
<proteinExistence type="predicted"/>
<dbReference type="Proteomes" id="UP000056453">
    <property type="component" value="Unassembled WGS sequence"/>
</dbReference>
<dbReference type="AlphaFoldDB" id="A0AAW3MYG9"/>
<comment type="caution">
    <text evidence="1">The sequence shown here is derived from an EMBL/GenBank/DDBJ whole genome shotgun (WGS) entry which is preliminary data.</text>
</comment>
<keyword evidence="2" id="KW-1185">Reference proteome</keyword>